<sequence length="152" mass="16087">MLLEIASRDLLAALLADAGYLPQPLGLLAEYLEGILAEMLHDQPGCAWADAFDDAAAQIALDASQGRGCLNAAGACFELLAILRVVRPFAPKQAGFACGQGGQRAYNRDDVALRAHLNDRPAVIVIAKDGIGDRALQLLQAFAHSSSESQME</sequence>
<evidence type="ECO:0000313" key="1">
    <source>
        <dbReference type="EMBL" id="MPM89145.1"/>
    </source>
</evidence>
<comment type="caution">
    <text evidence="1">The sequence shown here is derived from an EMBL/GenBank/DDBJ whole genome shotgun (WGS) entry which is preliminary data.</text>
</comment>
<protein>
    <submittedName>
        <fullName evidence="1">Uncharacterized protein</fullName>
    </submittedName>
</protein>
<proteinExistence type="predicted"/>
<reference evidence="1" key="1">
    <citation type="submission" date="2019-08" db="EMBL/GenBank/DDBJ databases">
        <authorList>
            <person name="Kucharzyk K."/>
            <person name="Murdoch R.W."/>
            <person name="Higgins S."/>
            <person name="Loffler F."/>
        </authorList>
    </citation>
    <scope>NUCLEOTIDE SEQUENCE</scope>
</reference>
<dbReference type="AlphaFoldDB" id="A0A645DIS9"/>
<accession>A0A645DIS9</accession>
<gene>
    <name evidence="1" type="ORF">SDC9_136253</name>
</gene>
<name>A0A645DIS9_9ZZZZ</name>
<dbReference type="EMBL" id="VSSQ01036628">
    <property type="protein sequence ID" value="MPM89145.1"/>
    <property type="molecule type" value="Genomic_DNA"/>
</dbReference>
<organism evidence="1">
    <name type="scientific">bioreactor metagenome</name>
    <dbReference type="NCBI Taxonomy" id="1076179"/>
    <lineage>
        <taxon>unclassified sequences</taxon>
        <taxon>metagenomes</taxon>
        <taxon>ecological metagenomes</taxon>
    </lineage>
</organism>